<sequence length="68" mass="7285">MASALCPLENQSKDEDGMNLLGKEQRFRSMFGSISSGTLKETGTKGEIGSKKSASLDKKGKCACQVDR</sequence>
<dbReference type="RefSeq" id="XP_056505599.1">
    <property type="nucleotide sequence ID" value="XM_056639842.1"/>
</dbReference>
<keyword evidence="2" id="KW-1185">Reference proteome</keyword>
<evidence type="ECO:0000313" key="2">
    <source>
        <dbReference type="Proteomes" id="UP001147733"/>
    </source>
</evidence>
<dbReference type="AlphaFoldDB" id="A0A9W9PDU4"/>
<dbReference type="EMBL" id="JAPQKT010000001">
    <property type="protein sequence ID" value="KAJ5242595.1"/>
    <property type="molecule type" value="Genomic_DNA"/>
</dbReference>
<protein>
    <submittedName>
        <fullName evidence="1">Uncharacterized protein</fullName>
    </submittedName>
</protein>
<dbReference type="GeneID" id="81379009"/>
<organism evidence="1 2">
    <name type="scientific">Penicillium citrinum</name>
    <dbReference type="NCBI Taxonomy" id="5077"/>
    <lineage>
        <taxon>Eukaryota</taxon>
        <taxon>Fungi</taxon>
        <taxon>Dikarya</taxon>
        <taxon>Ascomycota</taxon>
        <taxon>Pezizomycotina</taxon>
        <taxon>Eurotiomycetes</taxon>
        <taxon>Eurotiomycetidae</taxon>
        <taxon>Eurotiales</taxon>
        <taxon>Aspergillaceae</taxon>
        <taxon>Penicillium</taxon>
    </lineage>
</organism>
<name>A0A9W9PDU4_PENCI</name>
<proteinExistence type="predicted"/>
<reference evidence="1" key="1">
    <citation type="submission" date="2022-11" db="EMBL/GenBank/DDBJ databases">
        <authorList>
            <person name="Petersen C."/>
        </authorList>
    </citation>
    <scope>NUCLEOTIDE SEQUENCE</scope>
    <source>
        <strain evidence="1">IBT 23319</strain>
    </source>
</reference>
<evidence type="ECO:0000313" key="1">
    <source>
        <dbReference type="EMBL" id="KAJ5242595.1"/>
    </source>
</evidence>
<gene>
    <name evidence="1" type="ORF">N7469_000922</name>
</gene>
<accession>A0A9W9PDU4</accession>
<reference evidence="1" key="2">
    <citation type="journal article" date="2023" name="IMA Fungus">
        <title>Comparative genomic study of the Penicillium genus elucidates a diverse pangenome and 15 lateral gene transfer events.</title>
        <authorList>
            <person name="Petersen C."/>
            <person name="Sorensen T."/>
            <person name="Nielsen M.R."/>
            <person name="Sondergaard T.E."/>
            <person name="Sorensen J.L."/>
            <person name="Fitzpatrick D.A."/>
            <person name="Frisvad J.C."/>
            <person name="Nielsen K.L."/>
        </authorList>
    </citation>
    <scope>NUCLEOTIDE SEQUENCE</scope>
    <source>
        <strain evidence="1">IBT 23319</strain>
    </source>
</reference>
<dbReference type="Proteomes" id="UP001147733">
    <property type="component" value="Unassembled WGS sequence"/>
</dbReference>
<comment type="caution">
    <text evidence="1">The sequence shown here is derived from an EMBL/GenBank/DDBJ whole genome shotgun (WGS) entry which is preliminary data.</text>
</comment>